<dbReference type="Proteomes" id="UP000607653">
    <property type="component" value="Unassembled WGS sequence"/>
</dbReference>
<feature type="coiled-coil region" evidence="1">
    <location>
        <begin position="72"/>
        <end position="113"/>
    </location>
</feature>
<keyword evidence="1" id="KW-0175">Coiled coil</keyword>
<organism evidence="2 3">
    <name type="scientific">Nelumbo nucifera</name>
    <name type="common">Sacred lotus</name>
    <dbReference type="NCBI Taxonomy" id="4432"/>
    <lineage>
        <taxon>Eukaryota</taxon>
        <taxon>Viridiplantae</taxon>
        <taxon>Streptophyta</taxon>
        <taxon>Embryophyta</taxon>
        <taxon>Tracheophyta</taxon>
        <taxon>Spermatophyta</taxon>
        <taxon>Magnoliopsida</taxon>
        <taxon>Proteales</taxon>
        <taxon>Nelumbonaceae</taxon>
        <taxon>Nelumbo</taxon>
    </lineage>
</organism>
<evidence type="ECO:0000256" key="1">
    <source>
        <dbReference type="SAM" id="Coils"/>
    </source>
</evidence>
<dbReference type="AlphaFoldDB" id="A0A822Z6X8"/>
<evidence type="ECO:0000313" key="3">
    <source>
        <dbReference type="Proteomes" id="UP000607653"/>
    </source>
</evidence>
<protein>
    <submittedName>
        <fullName evidence="2">Uncharacterized protein</fullName>
    </submittedName>
</protein>
<gene>
    <name evidence="2" type="ORF">HUJ06_013472</name>
</gene>
<name>A0A822Z6X8_NELNU</name>
<keyword evidence="3" id="KW-1185">Reference proteome</keyword>
<accession>A0A822Z6X8</accession>
<comment type="caution">
    <text evidence="2">The sequence shown here is derived from an EMBL/GenBank/DDBJ whole genome shotgun (WGS) entry which is preliminary data.</text>
</comment>
<dbReference type="EMBL" id="DUZY01000005">
    <property type="protein sequence ID" value="DAD39149.1"/>
    <property type="molecule type" value="Genomic_DNA"/>
</dbReference>
<proteinExistence type="predicted"/>
<sequence>MDLYGFWDVSHHMEKFDHSNGILMMVILNVDANWSYSGNRYGHGICIIHLSRNGKCLLGPVFEAVGQRVNNVVKVKENIEQLRKQVRELEKTKESVEKLIKKAERKGEDIKDNVTKWLEDVMSIIDETNSFIDNEIKENGSCFKGLYL</sequence>
<evidence type="ECO:0000313" key="2">
    <source>
        <dbReference type="EMBL" id="DAD39149.1"/>
    </source>
</evidence>
<reference evidence="2 3" key="1">
    <citation type="journal article" date="2020" name="Mol. Biol. Evol.">
        <title>Distinct Expression and Methylation Patterns for Genes with Different Fates following a Single Whole-Genome Duplication in Flowering Plants.</title>
        <authorList>
            <person name="Shi T."/>
            <person name="Rahmani R.S."/>
            <person name="Gugger P.F."/>
            <person name="Wang M."/>
            <person name="Li H."/>
            <person name="Zhang Y."/>
            <person name="Li Z."/>
            <person name="Wang Q."/>
            <person name="Van de Peer Y."/>
            <person name="Marchal K."/>
            <person name="Chen J."/>
        </authorList>
    </citation>
    <scope>NUCLEOTIDE SEQUENCE [LARGE SCALE GENOMIC DNA]</scope>
    <source>
        <tissue evidence="2">Leaf</tissue>
    </source>
</reference>